<accession>A0ABD0KVZ4</accession>
<protein>
    <submittedName>
        <fullName evidence="1">Uncharacterized protein</fullName>
    </submittedName>
</protein>
<sequence length="92" mass="10467">MPVERFLSRASIEGNKDRFYNTQAGKKERKKWLRAGCQMRCLLQRSADPDPSLCRYTPGVDRAARDTGYLFTDAPLLSFVLGGQGQRWKLGN</sequence>
<reference evidence="1 2" key="1">
    <citation type="journal article" date="2023" name="Sci. Data">
        <title>Genome assembly of the Korean intertidal mud-creeper Batillaria attramentaria.</title>
        <authorList>
            <person name="Patra A.K."/>
            <person name="Ho P.T."/>
            <person name="Jun S."/>
            <person name="Lee S.J."/>
            <person name="Kim Y."/>
            <person name="Won Y.J."/>
        </authorList>
    </citation>
    <scope>NUCLEOTIDE SEQUENCE [LARGE SCALE GENOMIC DNA]</scope>
    <source>
        <strain evidence="1">Wonlab-2016</strain>
    </source>
</reference>
<evidence type="ECO:0000313" key="2">
    <source>
        <dbReference type="Proteomes" id="UP001519460"/>
    </source>
</evidence>
<gene>
    <name evidence="1" type="ORF">BaRGS_00017507</name>
</gene>
<dbReference type="EMBL" id="JACVVK020000117">
    <property type="protein sequence ID" value="KAK7491236.1"/>
    <property type="molecule type" value="Genomic_DNA"/>
</dbReference>
<organism evidence="1 2">
    <name type="scientific">Batillaria attramentaria</name>
    <dbReference type="NCBI Taxonomy" id="370345"/>
    <lineage>
        <taxon>Eukaryota</taxon>
        <taxon>Metazoa</taxon>
        <taxon>Spiralia</taxon>
        <taxon>Lophotrochozoa</taxon>
        <taxon>Mollusca</taxon>
        <taxon>Gastropoda</taxon>
        <taxon>Caenogastropoda</taxon>
        <taxon>Sorbeoconcha</taxon>
        <taxon>Cerithioidea</taxon>
        <taxon>Batillariidae</taxon>
        <taxon>Batillaria</taxon>
    </lineage>
</organism>
<dbReference type="Proteomes" id="UP001519460">
    <property type="component" value="Unassembled WGS sequence"/>
</dbReference>
<proteinExistence type="predicted"/>
<name>A0ABD0KVZ4_9CAEN</name>
<evidence type="ECO:0000313" key="1">
    <source>
        <dbReference type="EMBL" id="KAK7491236.1"/>
    </source>
</evidence>
<comment type="caution">
    <text evidence="1">The sequence shown here is derived from an EMBL/GenBank/DDBJ whole genome shotgun (WGS) entry which is preliminary data.</text>
</comment>
<keyword evidence="2" id="KW-1185">Reference proteome</keyword>
<dbReference type="AlphaFoldDB" id="A0ABD0KVZ4"/>